<evidence type="ECO:0000313" key="1">
    <source>
        <dbReference type="EMBL" id="SHK85608.1"/>
    </source>
</evidence>
<organism evidence="1 2">
    <name type="scientific">Reichenbachiella agariperforans</name>
    <dbReference type="NCBI Taxonomy" id="156994"/>
    <lineage>
        <taxon>Bacteria</taxon>
        <taxon>Pseudomonadati</taxon>
        <taxon>Bacteroidota</taxon>
        <taxon>Cytophagia</taxon>
        <taxon>Cytophagales</taxon>
        <taxon>Reichenbachiellaceae</taxon>
        <taxon>Reichenbachiella</taxon>
    </lineage>
</organism>
<dbReference type="AlphaFoldDB" id="A0A1M6VW59"/>
<dbReference type="EMBL" id="FRAA01000010">
    <property type="protein sequence ID" value="SHK85608.1"/>
    <property type="molecule type" value="Genomic_DNA"/>
</dbReference>
<accession>A0A1M6VW59</accession>
<reference evidence="2" key="1">
    <citation type="submission" date="2016-11" db="EMBL/GenBank/DDBJ databases">
        <authorList>
            <person name="Varghese N."/>
            <person name="Submissions S."/>
        </authorList>
    </citation>
    <scope>NUCLEOTIDE SEQUENCE [LARGE SCALE GENOMIC DNA]</scope>
    <source>
        <strain evidence="2">DSM 26134</strain>
    </source>
</reference>
<dbReference type="Proteomes" id="UP000184474">
    <property type="component" value="Unassembled WGS sequence"/>
</dbReference>
<name>A0A1M6VW59_REIAG</name>
<dbReference type="STRING" id="156994.SAMN04488028_11020"/>
<protein>
    <submittedName>
        <fullName evidence="1">EcsC protein family protein</fullName>
    </submittedName>
</protein>
<dbReference type="PANTHER" id="PTHR41260">
    <property type="entry name" value="PROTEIN ECSC"/>
    <property type="match status" value="1"/>
</dbReference>
<proteinExistence type="predicted"/>
<dbReference type="RefSeq" id="WP_073125064.1">
    <property type="nucleotide sequence ID" value="NZ_FRAA01000010.1"/>
</dbReference>
<sequence length="246" mass="28461">MNSYEDKITRELAEWQSTMQRTPSFSNESIKNFQSKIQNLIPEKVHQVITKAVKELTRAVLFGAAFTTSNKITGPINLMDAEDHVKERINFYTSSATAEGAITGFGGFLSGLADFPLWLSIKMKMLFEIAHSYGFDTNDYKERIYILYVFQLAFSSQQRRIELYHFISNWEQNQNNLPEDINNFDWRTFQQEYRDHLDIAKLLQLIPGIGAVVGAYINHKLTNRLGKTAMNAYRMRLVQNTPKIED</sequence>
<dbReference type="Pfam" id="PF12787">
    <property type="entry name" value="EcsC"/>
    <property type="match status" value="1"/>
</dbReference>
<evidence type="ECO:0000313" key="2">
    <source>
        <dbReference type="Proteomes" id="UP000184474"/>
    </source>
</evidence>
<dbReference type="InterPro" id="IPR024787">
    <property type="entry name" value="EcsC"/>
</dbReference>
<keyword evidence="2" id="KW-1185">Reference proteome</keyword>
<gene>
    <name evidence="1" type="ORF">SAMN04488028_11020</name>
</gene>
<dbReference type="PANTHER" id="PTHR41260:SF1">
    <property type="entry name" value="PROTEIN ECSC"/>
    <property type="match status" value="1"/>
</dbReference>